<evidence type="ECO:0000313" key="9">
    <source>
        <dbReference type="EMBL" id="GAA5527125.1"/>
    </source>
</evidence>
<evidence type="ECO:0000259" key="8">
    <source>
        <dbReference type="PROSITE" id="PS50850"/>
    </source>
</evidence>
<keyword evidence="4 7" id="KW-0812">Transmembrane</keyword>
<comment type="subcellular location">
    <subcellularLocation>
        <location evidence="1">Cell membrane</location>
        <topology evidence="1">Multi-pass membrane protein</topology>
    </subcellularLocation>
</comment>
<dbReference type="InterPro" id="IPR011701">
    <property type="entry name" value="MFS"/>
</dbReference>
<feature type="transmembrane region" description="Helical" evidence="7">
    <location>
        <begin position="44"/>
        <end position="64"/>
    </location>
</feature>
<gene>
    <name evidence="9" type="primary">glcP</name>
    <name evidence="9" type="ORF">Hgul01_00907</name>
</gene>
<dbReference type="Proteomes" id="UP001428290">
    <property type="component" value="Unassembled WGS sequence"/>
</dbReference>
<dbReference type="PANTHER" id="PTHR23514">
    <property type="entry name" value="BYPASS OF STOP CODON PROTEIN 6"/>
    <property type="match status" value="1"/>
</dbReference>
<dbReference type="RefSeq" id="WP_345720762.1">
    <property type="nucleotide sequence ID" value="NZ_BAABRU010000003.1"/>
</dbReference>
<reference evidence="9 10" key="1">
    <citation type="submission" date="2024-02" db="EMBL/GenBank/DDBJ databases">
        <title>Herpetosiphon gulosus NBRC 112829.</title>
        <authorList>
            <person name="Ichikawa N."/>
            <person name="Katano-Makiyama Y."/>
            <person name="Hidaka K."/>
        </authorList>
    </citation>
    <scope>NUCLEOTIDE SEQUENCE [LARGE SCALE GENOMIC DNA]</scope>
    <source>
        <strain evidence="9 10">NBRC 112829</strain>
    </source>
</reference>
<proteinExistence type="inferred from homology"/>
<evidence type="ECO:0000256" key="5">
    <source>
        <dbReference type="ARBA" id="ARBA00022989"/>
    </source>
</evidence>
<dbReference type="PROSITE" id="PS50850">
    <property type="entry name" value="MFS"/>
    <property type="match status" value="1"/>
</dbReference>
<protein>
    <submittedName>
        <fullName evidence="9">Glucose/mannose transporter GlcP</fullName>
    </submittedName>
</protein>
<feature type="transmembrane region" description="Helical" evidence="7">
    <location>
        <begin position="369"/>
        <end position="388"/>
    </location>
</feature>
<feature type="transmembrane region" description="Helical" evidence="7">
    <location>
        <begin position="281"/>
        <end position="300"/>
    </location>
</feature>
<feature type="transmembrane region" description="Helical" evidence="7">
    <location>
        <begin position="12"/>
        <end position="32"/>
    </location>
</feature>
<feature type="transmembrane region" description="Helical" evidence="7">
    <location>
        <begin position="138"/>
        <end position="160"/>
    </location>
</feature>
<feature type="transmembrane region" description="Helical" evidence="7">
    <location>
        <begin position="249"/>
        <end position="269"/>
    </location>
</feature>
<evidence type="ECO:0000256" key="4">
    <source>
        <dbReference type="ARBA" id="ARBA00022692"/>
    </source>
</evidence>
<feature type="transmembrane region" description="Helical" evidence="7">
    <location>
        <begin position="340"/>
        <end position="363"/>
    </location>
</feature>
<feature type="domain" description="Major facilitator superfamily (MFS) profile" evidence="8">
    <location>
        <begin position="15"/>
        <end position="390"/>
    </location>
</feature>
<accession>A0ABP9WY90</accession>
<dbReference type="PANTHER" id="PTHR23514:SF3">
    <property type="entry name" value="BYPASS OF STOP CODON PROTEIN 6"/>
    <property type="match status" value="1"/>
</dbReference>
<dbReference type="InterPro" id="IPR051788">
    <property type="entry name" value="MFS_Transporter"/>
</dbReference>
<comment type="caution">
    <text evidence="9">The sequence shown here is derived from an EMBL/GenBank/DDBJ whole genome shotgun (WGS) entry which is preliminary data.</text>
</comment>
<feature type="transmembrane region" description="Helical" evidence="7">
    <location>
        <begin position="166"/>
        <end position="184"/>
    </location>
</feature>
<evidence type="ECO:0000256" key="7">
    <source>
        <dbReference type="SAM" id="Phobius"/>
    </source>
</evidence>
<sequence length="395" mass="41336">MAHSTPSLRRHSTLLVGLAYAAFISLGLPDGLTGVAWPSVRAEFGLSLDALGALVTSGTIGYLISSFSSGRVLTKIGVGWLLVLSCLATAVSLLGYGYTPTWIFMASLGILAGLGAGAIDAGLNTYAADNFNPRTLNWLHASFGLGAASGPVIMSSIISANQSWRVGYVVVGIAQLLLASAFAITRKQWQTQQPETTVEPVASATMLQTLRLPATWLSILLFFLYTGLEFCAGQWLYTLLTTSRGMPPGIAGVWVSVYWGSLTVGRLLSGVIVGRISVLSLLRLSMLAAIIGVVLFWLNFAPWLTLIGIALLGLALAPMFPSFIALTPTRMGPSHSANTIGFQIAAATLGGASITSSFGLLAAGIGIEVLGTYLFVVALALALIFEGLNRLKPAA</sequence>
<evidence type="ECO:0000256" key="2">
    <source>
        <dbReference type="ARBA" id="ARBA00008335"/>
    </source>
</evidence>
<dbReference type="InterPro" id="IPR036259">
    <property type="entry name" value="MFS_trans_sf"/>
</dbReference>
<name>A0ABP9WY90_9CHLR</name>
<keyword evidence="3" id="KW-0813">Transport</keyword>
<feature type="transmembrane region" description="Helical" evidence="7">
    <location>
        <begin position="216"/>
        <end position="237"/>
    </location>
</feature>
<evidence type="ECO:0000256" key="1">
    <source>
        <dbReference type="ARBA" id="ARBA00004651"/>
    </source>
</evidence>
<feature type="transmembrane region" description="Helical" evidence="7">
    <location>
        <begin position="102"/>
        <end position="126"/>
    </location>
</feature>
<feature type="transmembrane region" description="Helical" evidence="7">
    <location>
        <begin position="306"/>
        <end position="328"/>
    </location>
</feature>
<evidence type="ECO:0000313" key="10">
    <source>
        <dbReference type="Proteomes" id="UP001428290"/>
    </source>
</evidence>
<dbReference type="EMBL" id="BAABRU010000003">
    <property type="protein sequence ID" value="GAA5527125.1"/>
    <property type="molecule type" value="Genomic_DNA"/>
</dbReference>
<dbReference type="SUPFAM" id="SSF103473">
    <property type="entry name" value="MFS general substrate transporter"/>
    <property type="match status" value="1"/>
</dbReference>
<evidence type="ECO:0000256" key="3">
    <source>
        <dbReference type="ARBA" id="ARBA00022448"/>
    </source>
</evidence>
<dbReference type="Pfam" id="PF07690">
    <property type="entry name" value="MFS_1"/>
    <property type="match status" value="1"/>
</dbReference>
<keyword evidence="6 7" id="KW-0472">Membrane</keyword>
<keyword evidence="5 7" id="KW-1133">Transmembrane helix</keyword>
<feature type="transmembrane region" description="Helical" evidence="7">
    <location>
        <begin position="76"/>
        <end position="96"/>
    </location>
</feature>
<dbReference type="Gene3D" id="1.20.1250.20">
    <property type="entry name" value="MFS general substrate transporter like domains"/>
    <property type="match status" value="2"/>
</dbReference>
<evidence type="ECO:0000256" key="6">
    <source>
        <dbReference type="ARBA" id="ARBA00023136"/>
    </source>
</evidence>
<comment type="similarity">
    <text evidence="2">Belongs to the major facilitator superfamily.</text>
</comment>
<keyword evidence="10" id="KW-1185">Reference proteome</keyword>
<organism evidence="9 10">
    <name type="scientific">Herpetosiphon gulosus</name>
    <dbReference type="NCBI Taxonomy" id="1973496"/>
    <lineage>
        <taxon>Bacteria</taxon>
        <taxon>Bacillati</taxon>
        <taxon>Chloroflexota</taxon>
        <taxon>Chloroflexia</taxon>
        <taxon>Herpetosiphonales</taxon>
        <taxon>Herpetosiphonaceae</taxon>
        <taxon>Herpetosiphon</taxon>
    </lineage>
</organism>
<dbReference type="InterPro" id="IPR020846">
    <property type="entry name" value="MFS_dom"/>
</dbReference>